<dbReference type="InterPro" id="IPR052523">
    <property type="entry name" value="Trichothecene_AcTrans"/>
</dbReference>
<feature type="domain" description="N-acetyltransferase" evidence="1">
    <location>
        <begin position="83"/>
        <end position="221"/>
    </location>
</feature>
<dbReference type="PANTHER" id="PTHR42791:SF14">
    <property type="entry name" value="N-ACETYLTRANSFERASE DOMAIN-CONTAINING PROTEIN"/>
    <property type="match status" value="1"/>
</dbReference>
<dbReference type="OrthoDB" id="2115692at2759"/>
<dbReference type="PROSITE" id="PS51186">
    <property type="entry name" value="GNAT"/>
    <property type="match status" value="1"/>
</dbReference>
<dbReference type="Proteomes" id="UP000799777">
    <property type="component" value="Unassembled WGS sequence"/>
</dbReference>
<evidence type="ECO:0000313" key="3">
    <source>
        <dbReference type="Proteomes" id="UP000799777"/>
    </source>
</evidence>
<keyword evidence="3" id="KW-1185">Reference proteome</keyword>
<dbReference type="EMBL" id="ML978185">
    <property type="protein sequence ID" value="KAF2031002.1"/>
    <property type="molecule type" value="Genomic_DNA"/>
</dbReference>
<dbReference type="Gene3D" id="3.40.630.30">
    <property type="match status" value="1"/>
</dbReference>
<dbReference type="GO" id="GO:0016747">
    <property type="term" value="F:acyltransferase activity, transferring groups other than amino-acyl groups"/>
    <property type="evidence" value="ECO:0007669"/>
    <property type="project" value="InterPro"/>
</dbReference>
<evidence type="ECO:0000259" key="1">
    <source>
        <dbReference type="PROSITE" id="PS51186"/>
    </source>
</evidence>
<dbReference type="InterPro" id="IPR016181">
    <property type="entry name" value="Acyl_CoA_acyltransferase"/>
</dbReference>
<dbReference type="AlphaFoldDB" id="A0A9P4HBG0"/>
<reference evidence="2" key="1">
    <citation type="journal article" date="2020" name="Stud. Mycol.">
        <title>101 Dothideomycetes genomes: a test case for predicting lifestyles and emergence of pathogens.</title>
        <authorList>
            <person name="Haridas S."/>
            <person name="Albert R."/>
            <person name="Binder M."/>
            <person name="Bloem J."/>
            <person name="Labutti K."/>
            <person name="Salamov A."/>
            <person name="Andreopoulos B."/>
            <person name="Baker S."/>
            <person name="Barry K."/>
            <person name="Bills G."/>
            <person name="Bluhm B."/>
            <person name="Cannon C."/>
            <person name="Castanera R."/>
            <person name="Culley D."/>
            <person name="Daum C."/>
            <person name="Ezra D."/>
            <person name="Gonzalez J."/>
            <person name="Henrissat B."/>
            <person name="Kuo A."/>
            <person name="Liang C."/>
            <person name="Lipzen A."/>
            <person name="Lutzoni F."/>
            <person name="Magnuson J."/>
            <person name="Mondo S."/>
            <person name="Nolan M."/>
            <person name="Ohm R."/>
            <person name="Pangilinan J."/>
            <person name="Park H.-J."/>
            <person name="Ramirez L."/>
            <person name="Alfaro M."/>
            <person name="Sun H."/>
            <person name="Tritt A."/>
            <person name="Yoshinaga Y."/>
            <person name="Zwiers L.-H."/>
            <person name="Turgeon B."/>
            <person name="Goodwin S."/>
            <person name="Spatafora J."/>
            <person name="Crous P."/>
            <person name="Grigoriev I."/>
        </authorList>
    </citation>
    <scope>NUCLEOTIDE SEQUENCE</scope>
    <source>
        <strain evidence="2">CBS 110217</strain>
    </source>
</reference>
<dbReference type="SUPFAM" id="SSF55729">
    <property type="entry name" value="Acyl-CoA N-acyltransferases (Nat)"/>
    <property type="match status" value="1"/>
</dbReference>
<gene>
    <name evidence="2" type="ORF">EK21DRAFT_88518</name>
</gene>
<proteinExistence type="predicted"/>
<comment type="caution">
    <text evidence="2">The sequence shown here is derived from an EMBL/GenBank/DDBJ whole genome shotgun (WGS) entry which is preliminary data.</text>
</comment>
<dbReference type="PANTHER" id="PTHR42791">
    <property type="entry name" value="GNAT FAMILY ACETYLTRANSFERASE"/>
    <property type="match status" value="1"/>
</dbReference>
<sequence>MPNPNLQFSLLDPSEAEQYVRIRNVTFNTTVNNILYARTKGEASQSTLDRVATETRNDINKGQSYLKCTDTTTGEIIAAARWRHVKPREEGATERTWEEVEAAFAERPPPYDESEPEMLAALFELFNAQKRKSLGTQLYMCLDTLVTLPQHERKGAGSMLVRWGCDKADEAGVVAYLEASPVGAPMYARHGFEKVAELEFDLRKWGGEEVMKFIPMLRPAKAKISP</sequence>
<protein>
    <recommendedName>
        <fullName evidence="1">N-acetyltransferase domain-containing protein</fullName>
    </recommendedName>
</protein>
<name>A0A9P4HBG0_9PLEO</name>
<accession>A0A9P4HBG0</accession>
<organism evidence="2 3">
    <name type="scientific">Setomelanomma holmii</name>
    <dbReference type="NCBI Taxonomy" id="210430"/>
    <lineage>
        <taxon>Eukaryota</taxon>
        <taxon>Fungi</taxon>
        <taxon>Dikarya</taxon>
        <taxon>Ascomycota</taxon>
        <taxon>Pezizomycotina</taxon>
        <taxon>Dothideomycetes</taxon>
        <taxon>Pleosporomycetidae</taxon>
        <taxon>Pleosporales</taxon>
        <taxon>Pleosporineae</taxon>
        <taxon>Phaeosphaeriaceae</taxon>
        <taxon>Setomelanomma</taxon>
    </lineage>
</organism>
<dbReference type="InterPro" id="IPR000182">
    <property type="entry name" value="GNAT_dom"/>
</dbReference>
<dbReference type="CDD" id="cd04301">
    <property type="entry name" value="NAT_SF"/>
    <property type="match status" value="1"/>
</dbReference>
<evidence type="ECO:0000313" key="2">
    <source>
        <dbReference type="EMBL" id="KAF2031002.1"/>
    </source>
</evidence>
<dbReference type="Pfam" id="PF00583">
    <property type="entry name" value="Acetyltransf_1"/>
    <property type="match status" value="1"/>
</dbReference>